<reference evidence="2" key="1">
    <citation type="journal article" date="2021" name="IMA Fungus">
        <title>Genomic characterization of three marine fungi, including Emericellopsis atlantica sp. nov. with signatures of a generalist lifestyle and marine biomass degradation.</title>
        <authorList>
            <person name="Hagestad O.C."/>
            <person name="Hou L."/>
            <person name="Andersen J.H."/>
            <person name="Hansen E.H."/>
            <person name="Altermark B."/>
            <person name="Li C."/>
            <person name="Kuhnert E."/>
            <person name="Cox R.J."/>
            <person name="Crous P.W."/>
            <person name="Spatafora J.W."/>
            <person name="Lail K."/>
            <person name="Amirebrahimi M."/>
            <person name="Lipzen A."/>
            <person name="Pangilinan J."/>
            <person name="Andreopoulos W."/>
            <person name="Hayes R.D."/>
            <person name="Ng V."/>
            <person name="Grigoriev I.V."/>
            <person name="Jackson S.A."/>
            <person name="Sutton T.D.S."/>
            <person name="Dobson A.D.W."/>
            <person name="Rama T."/>
        </authorList>
    </citation>
    <scope>NUCLEOTIDE SEQUENCE</scope>
    <source>
        <strain evidence="2">TRa018bII</strain>
    </source>
</reference>
<gene>
    <name evidence="2" type="ORF">BJ875DRAFT_117032</name>
</gene>
<sequence length="181" mass="20569">MTKRLRIETEEAEQEASTCPHTSQRRMEKFVQTSQQQPKPLPPKRSHASFLEDLVDQLHSSPALKRYRPESVSSFVTQWVKSTSGSESYRERHYRSDTLLGHSDDDLISRRPTKSAPNIEYRRDANRFALPPIPTSTRSRSYRVDAEDDAQVSSYGPSVALLDMCGASTSSGRRSQHSVRT</sequence>
<protein>
    <submittedName>
        <fullName evidence="2">Uncharacterized protein</fullName>
    </submittedName>
</protein>
<comment type="caution">
    <text evidence="2">The sequence shown here is derived from an EMBL/GenBank/DDBJ whole genome shotgun (WGS) entry which is preliminary data.</text>
</comment>
<keyword evidence="3" id="KW-1185">Reference proteome</keyword>
<evidence type="ECO:0000256" key="1">
    <source>
        <dbReference type="SAM" id="MobiDB-lite"/>
    </source>
</evidence>
<evidence type="ECO:0000313" key="3">
    <source>
        <dbReference type="Proteomes" id="UP000824998"/>
    </source>
</evidence>
<feature type="region of interest" description="Disordered" evidence="1">
    <location>
        <begin position="130"/>
        <end position="153"/>
    </location>
</feature>
<dbReference type="EMBL" id="MU251599">
    <property type="protein sequence ID" value="KAG9231490.1"/>
    <property type="molecule type" value="Genomic_DNA"/>
</dbReference>
<name>A0A9P7YD44_9HELO</name>
<dbReference type="Proteomes" id="UP000824998">
    <property type="component" value="Unassembled WGS sequence"/>
</dbReference>
<feature type="region of interest" description="Disordered" evidence="1">
    <location>
        <begin position="1"/>
        <end position="47"/>
    </location>
</feature>
<proteinExistence type="predicted"/>
<organism evidence="2 3">
    <name type="scientific">Amylocarpus encephaloides</name>
    <dbReference type="NCBI Taxonomy" id="45428"/>
    <lineage>
        <taxon>Eukaryota</taxon>
        <taxon>Fungi</taxon>
        <taxon>Dikarya</taxon>
        <taxon>Ascomycota</taxon>
        <taxon>Pezizomycotina</taxon>
        <taxon>Leotiomycetes</taxon>
        <taxon>Helotiales</taxon>
        <taxon>Helotiales incertae sedis</taxon>
        <taxon>Amylocarpus</taxon>
    </lineage>
</organism>
<accession>A0A9P7YD44</accession>
<dbReference type="AlphaFoldDB" id="A0A9P7YD44"/>
<evidence type="ECO:0000313" key="2">
    <source>
        <dbReference type="EMBL" id="KAG9231490.1"/>
    </source>
</evidence>
<dbReference type="OrthoDB" id="3561094at2759"/>